<evidence type="ECO:0000313" key="6">
    <source>
        <dbReference type="Proteomes" id="UP000306631"/>
    </source>
</evidence>
<dbReference type="Proteomes" id="UP000306631">
    <property type="component" value="Unassembled WGS sequence"/>
</dbReference>
<keyword evidence="2" id="KW-0184">Conjugation</keyword>
<dbReference type="NCBIfam" id="NF041496">
    <property type="entry name" value="MobQ"/>
    <property type="match status" value="1"/>
</dbReference>
<dbReference type="InterPro" id="IPR005053">
    <property type="entry name" value="MobA_MobL"/>
</dbReference>
<evidence type="ECO:0000313" key="5">
    <source>
        <dbReference type="EMBL" id="TGY33590.1"/>
    </source>
</evidence>
<feature type="region of interest" description="Disordered" evidence="3">
    <location>
        <begin position="491"/>
        <end position="515"/>
    </location>
</feature>
<proteinExistence type="inferred from homology"/>
<gene>
    <name evidence="5" type="ORF">E5352_11645</name>
</gene>
<name>A0A4V3RIW2_STEMA</name>
<evidence type="ECO:0000259" key="4">
    <source>
        <dbReference type="Pfam" id="PF03389"/>
    </source>
</evidence>
<accession>A0A4V3RIW2</accession>
<dbReference type="EMBL" id="SRYW01000009">
    <property type="protein sequence ID" value="TGY33590.1"/>
    <property type="molecule type" value="Genomic_DNA"/>
</dbReference>
<comment type="similarity">
    <text evidence="1">Belongs to the MobA/MobL family.</text>
</comment>
<evidence type="ECO:0000256" key="1">
    <source>
        <dbReference type="ARBA" id="ARBA00010873"/>
    </source>
</evidence>
<evidence type="ECO:0000256" key="2">
    <source>
        <dbReference type="ARBA" id="ARBA00022971"/>
    </source>
</evidence>
<dbReference type="RefSeq" id="WP_136005407.1">
    <property type="nucleotide sequence ID" value="NZ_SRYW01000009.1"/>
</dbReference>
<dbReference type="Gene3D" id="3.30.930.30">
    <property type="match status" value="1"/>
</dbReference>
<feature type="domain" description="MobA/MobL protein" evidence="4">
    <location>
        <begin position="17"/>
        <end position="202"/>
    </location>
</feature>
<comment type="caution">
    <text evidence="5">The sequence shown here is derived from an EMBL/GenBank/DDBJ whole genome shotgun (WGS) entry which is preliminary data.</text>
</comment>
<reference evidence="5 6" key="1">
    <citation type="submission" date="2019-04" db="EMBL/GenBank/DDBJ databases">
        <title>Microbes associate with the intestines of laboratory mice.</title>
        <authorList>
            <person name="Navarre W."/>
            <person name="Wong E."/>
            <person name="Huang K."/>
            <person name="Tropini C."/>
            <person name="Ng K."/>
            <person name="Yu B."/>
        </authorList>
    </citation>
    <scope>NUCLEOTIDE SEQUENCE [LARGE SCALE GENOMIC DNA]</scope>
    <source>
        <strain evidence="5 6">NM62_B4-13</strain>
    </source>
</reference>
<dbReference type="OrthoDB" id="1826980at2"/>
<evidence type="ECO:0000256" key="3">
    <source>
        <dbReference type="SAM" id="MobiDB-lite"/>
    </source>
</evidence>
<feature type="compositionally biased region" description="Pro residues" evidence="3">
    <location>
        <begin position="500"/>
        <end position="515"/>
    </location>
</feature>
<protein>
    <submittedName>
        <fullName evidence="5">Plasmid mobilization protein</fullName>
    </submittedName>
</protein>
<sequence length="515" mass="57151">MAIYHTSVKTFSRARGQSAVAAAAYRGGLRLKDFQTGQVHDYQRRSGVVASRCVVPPGAPPWALIPGELWPAVEAAERRKDATIAREFEVSLPHELDAEQRSELAWAIAEVLVERYGFAVQASIHAPAIPDGLNHHVHILASTRRITEQGFCDKTKELDGGPTGRIEVEWVREAVASTINSHLEAAGIRSRVDHRSLEEQSQMALLEGDPLRATLLSREPTRHQGKVATALARKGQATHVEETNLSIQQENEEEFESLLQDAVAEGRAIGLPPTHDHRAALAERAKQKSDAPVLVVGDLKIEGVMGIRLPPIENGVWGPERPPRHWSCLEWIDVALRDLWEITQARADLALGVVREWLAGVRRHVVRFGDTVQARPLVASVAVKIRTLKQALLRRGRRESAVRRADRLHHMAQQQWEGFNADHPREGSQWSPKEWAKRRGRRLAVLEMRSIELAKAQERATQPALDAAERDILQQASELAQSCGELPAFVAPSVRRVPEVPRPGPASRPSGPPTR</sequence>
<dbReference type="Pfam" id="PF03389">
    <property type="entry name" value="MobA_MobL"/>
    <property type="match status" value="1"/>
</dbReference>
<dbReference type="AlphaFoldDB" id="A0A4V3RIW2"/>
<organism evidence="5 6">
    <name type="scientific">Stenotrophomonas maltophilia</name>
    <name type="common">Pseudomonas maltophilia</name>
    <name type="synonym">Xanthomonas maltophilia</name>
    <dbReference type="NCBI Taxonomy" id="40324"/>
    <lineage>
        <taxon>Bacteria</taxon>
        <taxon>Pseudomonadati</taxon>
        <taxon>Pseudomonadota</taxon>
        <taxon>Gammaproteobacteria</taxon>
        <taxon>Lysobacterales</taxon>
        <taxon>Lysobacteraceae</taxon>
        <taxon>Stenotrophomonas</taxon>
        <taxon>Stenotrophomonas maltophilia group</taxon>
    </lineage>
</organism>